<comment type="caution">
    <text evidence="1">The sequence shown here is derived from an EMBL/GenBank/DDBJ whole genome shotgun (WGS) entry which is preliminary data.</text>
</comment>
<reference evidence="1 2" key="1">
    <citation type="journal article" date="2017" name="Int J Environ Stud">
        <title>Does the Miocene-Pliocene relict legume Oxytropis triphylla form nitrogen-fixing nodules with a combination of bacterial strains?</title>
        <authorList>
            <person name="Safronova V."/>
            <person name="Belimov A."/>
            <person name="Sazanova A."/>
            <person name="Kuznetsova I."/>
            <person name="Popova J."/>
            <person name="Andronov E."/>
            <person name="Verkhozina A."/>
            <person name="Tikhonovich I."/>
        </authorList>
    </citation>
    <scope>NUCLEOTIDE SEQUENCE [LARGE SCALE GENOMIC DNA]</scope>
    <source>
        <strain evidence="1 2">Tri-38</strain>
    </source>
</reference>
<gene>
    <name evidence="1" type="ORF">B5P45_03025</name>
</gene>
<sequence length="68" mass="8071">MSKTKPLGPLTIEELETYFDFLAREIQRRGDQGAVLFPIWERLEQELSKLQKKQDTMARVRARLRKLP</sequence>
<evidence type="ECO:0000313" key="2">
    <source>
        <dbReference type="Proteomes" id="UP000232163"/>
    </source>
</evidence>
<accession>A0A2N9W4W8</accession>
<dbReference type="Proteomes" id="UP000232163">
    <property type="component" value="Unassembled WGS sequence"/>
</dbReference>
<protein>
    <submittedName>
        <fullName evidence="1">Uncharacterized protein</fullName>
    </submittedName>
</protein>
<proteinExistence type="predicted"/>
<dbReference type="KEGG" id="pht:BLM14_09050"/>
<evidence type="ECO:0000313" key="1">
    <source>
        <dbReference type="EMBL" id="PIO46786.1"/>
    </source>
</evidence>
<name>A0A2N9W4W8_9HYPH</name>
<dbReference type="AlphaFoldDB" id="A0A2N9W4W8"/>
<keyword evidence="2" id="KW-1185">Reference proteome</keyword>
<dbReference type="EMBL" id="MZMT01000003">
    <property type="protein sequence ID" value="PIO46786.1"/>
    <property type="molecule type" value="Genomic_DNA"/>
</dbReference>
<organism evidence="1 2">
    <name type="scientific">Phyllobacterium zundukense</name>
    <dbReference type="NCBI Taxonomy" id="1867719"/>
    <lineage>
        <taxon>Bacteria</taxon>
        <taxon>Pseudomonadati</taxon>
        <taxon>Pseudomonadota</taxon>
        <taxon>Alphaproteobacteria</taxon>
        <taxon>Hyphomicrobiales</taxon>
        <taxon>Phyllobacteriaceae</taxon>
        <taxon>Phyllobacterium</taxon>
    </lineage>
</organism>